<dbReference type="GO" id="GO:0016903">
    <property type="term" value="F:oxidoreductase activity, acting on the aldehyde or oxo group of donors"/>
    <property type="evidence" value="ECO:0007669"/>
    <property type="project" value="InterPro"/>
</dbReference>
<evidence type="ECO:0000313" key="3">
    <source>
        <dbReference type="EMBL" id="RHJ87301.1"/>
    </source>
</evidence>
<sequence length="193" mass="20944">MAKEQLRFTGSGGQGVILGTIIIAEAAFLDGKKVVQSQSYGPEARGGMCKAETIIDEKNINYTKVEIPSLLLSLTQISFNKYSKKIGPDTVIIVDEEIDVPLRLRAKHEVLSLPILCSAKEVIKNPMAANIIAVGAVNEALQIASVKSLEEAVLNHIPKGTEELNIKAMRLGAELVKQSREEDKKGEEKKAHA</sequence>
<dbReference type="OrthoDB" id="9789125at2"/>
<dbReference type="InterPro" id="IPR019752">
    <property type="entry name" value="Pyrv/ketoisovalerate_OxRed_cat"/>
</dbReference>
<organism evidence="3 4">
    <name type="scientific">Emergencia timonensis</name>
    <dbReference type="NCBI Taxonomy" id="1776384"/>
    <lineage>
        <taxon>Bacteria</taxon>
        <taxon>Bacillati</taxon>
        <taxon>Bacillota</taxon>
        <taxon>Clostridia</taxon>
        <taxon>Peptostreptococcales</taxon>
        <taxon>Anaerovoracaceae</taxon>
        <taxon>Emergencia</taxon>
    </lineage>
</organism>
<dbReference type="Pfam" id="PF01558">
    <property type="entry name" value="POR"/>
    <property type="match status" value="1"/>
</dbReference>
<dbReference type="EMBL" id="QRMS01000003">
    <property type="protein sequence ID" value="RHJ87301.1"/>
    <property type="molecule type" value="Genomic_DNA"/>
</dbReference>
<evidence type="ECO:0000313" key="4">
    <source>
        <dbReference type="Proteomes" id="UP000284841"/>
    </source>
</evidence>
<accession>A0A415E117</accession>
<keyword evidence="4" id="KW-1185">Reference proteome</keyword>
<proteinExistence type="predicted"/>
<protein>
    <submittedName>
        <fullName evidence="3">2-oxoacid:ferredoxin oxidoreductase subunit gamma</fullName>
    </submittedName>
</protein>
<dbReference type="Gene3D" id="3.40.920.10">
    <property type="entry name" value="Pyruvate-ferredoxin oxidoreductase, PFOR, domain III"/>
    <property type="match status" value="1"/>
</dbReference>
<reference evidence="3 4" key="1">
    <citation type="submission" date="2018-08" db="EMBL/GenBank/DDBJ databases">
        <title>A genome reference for cultivated species of the human gut microbiota.</title>
        <authorList>
            <person name="Zou Y."/>
            <person name="Xue W."/>
            <person name="Luo G."/>
        </authorList>
    </citation>
    <scope>NUCLEOTIDE SEQUENCE [LARGE SCALE GENOMIC DNA]</scope>
    <source>
        <strain evidence="3 4">AM07-24</strain>
    </source>
</reference>
<dbReference type="RefSeq" id="WP_118335819.1">
    <property type="nucleotide sequence ID" value="NZ_AP025567.1"/>
</dbReference>
<comment type="caution">
    <text evidence="3">The sequence shown here is derived from an EMBL/GenBank/DDBJ whole genome shotgun (WGS) entry which is preliminary data.</text>
</comment>
<gene>
    <name evidence="3" type="ORF">DW099_11415</name>
</gene>
<keyword evidence="1" id="KW-0560">Oxidoreductase</keyword>
<dbReference type="AlphaFoldDB" id="A0A415E117"/>
<dbReference type="InterPro" id="IPR052554">
    <property type="entry name" value="2-oxoglutarate_synth_KorC"/>
</dbReference>
<dbReference type="STRING" id="1776384.GCA_900086585_00773"/>
<evidence type="ECO:0000259" key="2">
    <source>
        <dbReference type="Pfam" id="PF01558"/>
    </source>
</evidence>
<dbReference type="PANTHER" id="PTHR42730:SF1">
    <property type="entry name" value="2-OXOGLUTARATE SYNTHASE SUBUNIT KORC"/>
    <property type="match status" value="1"/>
</dbReference>
<name>A0A415E117_9FIRM</name>
<evidence type="ECO:0000256" key="1">
    <source>
        <dbReference type="ARBA" id="ARBA00023002"/>
    </source>
</evidence>
<dbReference type="Proteomes" id="UP000284841">
    <property type="component" value="Unassembled WGS sequence"/>
</dbReference>
<dbReference type="PANTHER" id="PTHR42730">
    <property type="entry name" value="2-OXOGLUTARATE SYNTHASE SUBUNIT KORC"/>
    <property type="match status" value="1"/>
</dbReference>
<dbReference type="InterPro" id="IPR002869">
    <property type="entry name" value="Pyrv_flavodox_OxRed_cen"/>
</dbReference>
<dbReference type="SUPFAM" id="SSF53323">
    <property type="entry name" value="Pyruvate-ferredoxin oxidoreductase, PFOR, domain III"/>
    <property type="match status" value="1"/>
</dbReference>
<feature type="domain" description="Pyruvate/ketoisovalerate oxidoreductase catalytic" evidence="2">
    <location>
        <begin position="12"/>
        <end position="174"/>
    </location>
</feature>